<accession>A0AAV8V0U7</accession>
<evidence type="ECO:0000313" key="9">
    <source>
        <dbReference type="EMBL" id="KAJ8906852.1"/>
    </source>
</evidence>
<dbReference type="InterPro" id="IPR036396">
    <property type="entry name" value="Cyt_P450_sf"/>
</dbReference>
<dbReference type="PRINTS" id="PR00385">
    <property type="entry name" value="P450"/>
</dbReference>
<reference evidence="9 10" key="1">
    <citation type="journal article" date="2023" name="Nat. Commun.">
        <title>Origin of minicircular mitochondrial genomes in red algae.</title>
        <authorList>
            <person name="Lee Y."/>
            <person name="Cho C.H."/>
            <person name="Lee Y.M."/>
            <person name="Park S.I."/>
            <person name="Yang J.H."/>
            <person name="West J.A."/>
            <person name="Bhattacharya D."/>
            <person name="Yoon H.S."/>
        </authorList>
    </citation>
    <scope>NUCLEOTIDE SEQUENCE [LARGE SCALE GENOMIC DNA]</scope>
    <source>
        <strain evidence="9 10">CCMP1338</strain>
        <tissue evidence="9">Whole cell</tissue>
    </source>
</reference>
<keyword evidence="10" id="KW-1185">Reference proteome</keyword>
<dbReference type="InterPro" id="IPR050196">
    <property type="entry name" value="Cytochrome_P450_Monoox"/>
</dbReference>
<gene>
    <name evidence="9" type="ORF">NDN08_003336</name>
</gene>
<keyword evidence="4 8" id="KW-0560">Oxidoreductase</keyword>
<dbReference type="InterPro" id="IPR017972">
    <property type="entry name" value="Cyt_P450_CS"/>
</dbReference>
<dbReference type="GO" id="GO:0004497">
    <property type="term" value="F:monooxygenase activity"/>
    <property type="evidence" value="ECO:0007669"/>
    <property type="project" value="UniProtKB-KW"/>
</dbReference>
<dbReference type="EMBL" id="JAMWBK010000003">
    <property type="protein sequence ID" value="KAJ8906852.1"/>
    <property type="molecule type" value="Genomic_DNA"/>
</dbReference>
<comment type="cofactor">
    <cofactor evidence="7">
        <name>heme</name>
        <dbReference type="ChEBI" id="CHEBI:30413"/>
    </cofactor>
</comment>
<comment type="caution">
    <text evidence="9">The sequence shown here is derived from an EMBL/GenBank/DDBJ whole genome shotgun (WGS) entry which is preliminary data.</text>
</comment>
<evidence type="ECO:0000256" key="5">
    <source>
        <dbReference type="ARBA" id="ARBA00023004"/>
    </source>
</evidence>
<dbReference type="InterPro" id="IPR002401">
    <property type="entry name" value="Cyt_P450_E_grp-I"/>
</dbReference>
<evidence type="ECO:0000313" key="10">
    <source>
        <dbReference type="Proteomes" id="UP001157974"/>
    </source>
</evidence>
<dbReference type="Gene3D" id="1.10.630.10">
    <property type="entry name" value="Cytochrome P450"/>
    <property type="match status" value="1"/>
</dbReference>
<dbReference type="GO" id="GO:0005506">
    <property type="term" value="F:iron ion binding"/>
    <property type="evidence" value="ECO:0007669"/>
    <property type="project" value="InterPro"/>
</dbReference>
<proteinExistence type="inferred from homology"/>
<comment type="similarity">
    <text evidence="1 8">Belongs to the cytochrome P450 family.</text>
</comment>
<feature type="binding site" description="axial binding residue" evidence="7">
    <location>
        <position position="437"/>
    </location>
    <ligand>
        <name>heme</name>
        <dbReference type="ChEBI" id="CHEBI:30413"/>
    </ligand>
    <ligandPart>
        <name>Fe</name>
        <dbReference type="ChEBI" id="CHEBI:18248"/>
    </ligandPart>
</feature>
<dbReference type="PANTHER" id="PTHR24291:SF50">
    <property type="entry name" value="BIFUNCTIONAL ALBAFLAVENONE MONOOXYGENASE_TERPENE SYNTHASE"/>
    <property type="match status" value="1"/>
</dbReference>
<evidence type="ECO:0000256" key="8">
    <source>
        <dbReference type="RuleBase" id="RU000461"/>
    </source>
</evidence>
<dbReference type="PRINTS" id="PR00463">
    <property type="entry name" value="EP450I"/>
</dbReference>
<dbReference type="Pfam" id="PF00067">
    <property type="entry name" value="p450"/>
    <property type="match status" value="1"/>
</dbReference>
<evidence type="ECO:0000256" key="6">
    <source>
        <dbReference type="ARBA" id="ARBA00023033"/>
    </source>
</evidence>
<evidence type="ECO:0000256" key="3">
    <source>
        <dbReference type="ARBA" id="ARBA00022723"/>
    </source>
</evidence>
<dbReference type="GO" id="GO:0020037">
    <property type="term" value="F:heme binding"/>
    <property type="evidence" value="ECO:0007669"/>
    <property type="project" value="InterPro"/>
</dbReference>
<dbReference type="SUPFAM" id="SSF48264">
    <property type="entry name" value="Cytochrome P450"/>
    <property type="match status" value="1"/>
</dbReference>
<name>A0AAV8V0U7_9RHOD</name>
<evidence type="ECO:0000256" key="4">
    <source>
        <dbReference type="ARBA" id="ARBA00023002"/>
    </source>
</evidence>
<keyword evidence="2 7" id="KW-0349">Heme</keyword>
<protein>
    <recommendedName>
        <fullName evidence="11">Cytochrome P450</fullName>
    </recommendedName>
</protein>
<dbReference type="PROSITE" id="PS00086">
    <property type="entry name" value="CYTOCHROME_P450"/>
    <property type="match status" value="1"/>
</dbReference>
<keyword evidence="6 8" id="KW-0503">Monooxygenase</keyword>
<keyword evidence="5 7" id="KW-0408">Iron</keyword>
<dbReference type="InterPro" id="IPR001128">
    <property type="entry name" value="Cyt_P450"/>
</dbReference>
<dbReference type="Proteomes" id="UP001157974">
    <property type="component" value="Unassembled WGS sequence"/>
</dbReference>
<dbReference type="PANTHER" id="PTHR24291">
    <property type="entry name" value="CYTOCHROME P450 FAMILY 4"/>
    <property type="match status" value="1"/>
</dbReference>
<keyword evidence="3 7" id="KW-0479">Metal-binding</keyword>
<evidence type="ECO:0000256" key="7">
    <source>
        <dbReference type="PIRSR" id="PIRSR602401-1"/>
    </source>
</evidence>
<sequence length="497" mass="56463">MDAVSVFELLVLWIVGYGTYKYLKFRLNPLYLAVGPPVKVPIVGHLKELAFEEATAPMLRWAKEYGDFVVFHTWFWTPTVLATSKEAVRYILVEHEEKFSRSPLTRAILYDIVGEGLLLSNHDVHARQRKMLAPVFAPGNLPKFISIFLQKSNEVADLWEEQIKASGDDRIVESGYLTSVSVAMDIIGLAAFGYDFRGVSKNDKASAVSQAANELLKPMSTAGMRLLNLFLASISPTLSVWAIPSRTKNIRTLRRAVQDVIDARRKKLENQGEFTQDLLGLILEADARNEITDKELVDHCLTFLIAGHETTSSGLQWITVVLSKHPEVVERIRQELHGKEFTFETLRSSKYLNAVVKEVLRLYPPVPIVSRQAVEDVVIQGFRIPKKTLIVLPQGVIHLLDENFDNADKFIPERWLREDNPARASNFMGFGVGGHNCIGQRFAFFELLVLVAVLYTRFNIQTMEEDYRKYSRVTMKPSPELFVRVSLPKEQTRVLRT</sequence>
<evidence type="ECO:0008006" key="11">
    <source>
        <dbReference type="Google" id="ProtNLM"/>
    </source>
</evidence>
<dbReference type="AlphaFoldDB" id="A0AAV8V0U7"/>
<organism evidence="9 10">
    <name type="scientific">Rhodosorus marinus</name>
    <dbReference type="NCBI Taxonomy" id="101924"/>
    <lineage>
        <taxon>Eukaryota</taxon>
        <taxon>Rhodophyta</taxon>
        <taxon>Stylonematophyceae</taxon>
        <taxon>Stylonematales</taxon>
        <taxon>Stylonemataceae</taxon>
        <taxon>Rhodosorus</taxon>
    </lineage>
</organism>
<evidence type="ECO:0000256" key="1">
    <source>
        <dbReference type="ARBA" id="ARBA00010617"/>
    </source>
</evidence>
<dbReference type="GO" id="GO:0016705">
    <property type="term" value="F:oxidoreductase activity, acting on paired donors, with incorporation or reduction of molecular oxygen"/>
    <property type="evidence" value="ECO:0007669"/>
    <property type="project" value="InterPro"/>
</dbReference>
<evidence type="ECO:0000256" key="2">
    <source>
        <dbReference type="ARBA" id="ARBA00022617"/>
    </source>
</evidence>